<evidence type="ECO:0000313" key="4">
    <source>
        <dbReference type="Proteomes" id="UP000645555"/>
    </source>
</evidence>
<evidence type="ECO:0000313" key="3">
    <source>
        <dbReference type="EMBL" id="GGX43134.1"/>
    </source>
</evidence>
<reference evidence="3" key="2">
    <citation type="submission" date="2020-09" db="EMBL/GenBank/DDBJ databases">
        <authorList>
            <person name="Sun Q."/>
            <person name="Ohkuma M."/>
        </authorList>
    </citation>
    <scope>NUCLEOTIDE SEQUENCE</scope>
    <source>
        <strain evidence="3">JCM 4956</strain>
    </source>
</reference>
<name>A0A918K434_9ACTN</name>
<dbReference type="InterPro" id="IPR040828">
    <property type="entry name" value="pPIWI_RE_REase"/>
</dbReference>
<gene>
    <name evidence="3" type="ORF">GCM10010515_07440</name>
</gene>
<dbReference type="EMBL" id="BMWD01000002">
    <property type="protein sequence ID" value="GGX43134.1"/>
    <property type="molecule type" value="Genomic_DNA"/>
</dbReference>
<dbReference type="InterPro" id="IPR041191">
    <property type="entry name" value="pPIWI_RE_Y"/>
</dbReference>
<comment type="caution">
    <text evidence="3">The sequence shown here is derived from an EMBL/GenBank/DDBJ whole genome shotgun (WGS) entry which is preliminary data.</text>
</comment>
<dbReference type="AlphaFoldDB" id="A0A918K434"/>
<dbReference type="Pfam" id="PF18154">
    <property type="entry name" value="pPIWI_RE_REase"/>
    <property type="match status" value="1"/>
</dbReference>
<organism evidence="3 4">
    <name type="scientific">Streptomyces fructofermentans</name>
    <dbReference type="NCBI Taxonomy" id="152141"/>
    <lineage>
        <taxon>Bacteria</taxon>
        <taxon>Bacillati</taxon>
        <taxon>Actinomycetota</taxon>
        <taxon>Actinomycetes</taxon>
        <taxon>Kitasatosporales</taxon>
        <taxon>Streptomycetaceae</taxon>
        <taxon>Streptomyces</taxon>
    </lineage>
</organism>
<protein>
    <recommendedName>
        <fullName evidence="5">REase associating with pPIWI RE domain-containing protein</fullName>
    </recommendedName>
</protein>
<proteinExistence type="predicted"/>
<evidence type="ECO:0000259" key="2">
    <source>
        <dbReference type="Pfam" id="PF18156"/>
    </source>
</evidence>
<dbReference type="RefSeq" id="WP_190033834.1">
    <property type="nucleotide sequence ID" value="NZ_BMWD01000002.1"/>
</dbReference>
<dbReference type="Pfam" id="PF18156">
    <property type="entry name" value="pPIWI_RE_Y"/>
    <property type="match status" value="1"/>
</dbReference>
<evidence type="ECO:0000259" key="1">
    <source>
        <dbReference type="Pfam" id="PF18154"/>
    </source>
</evidence>
<evidence type="ECO:0008006" key="5">
    <source>
        <dbReference type="Google" id="ProtNLM"/>
    </source>
</evidence>
<feature type="domain" description="pPIWI-RE three-gene island" evidence="2">
    <location>
        <begin position="28"/>
        <end position="172"/>
    </location>
</feature>
<feature type="domain" description="REase associating with pPIWI RE" evidence="1">
    <location>
        <begin position="269"/>
        <end position="385"/>
    </location>
</feature>
<sequence>MPTSPLATFDSSAESLDAWAAHDGVPLLATVARALCVLDHTTGLDAFRLPYPPVVQLALDRAVVAWLRGGLRPPASLAEFVQRCADIPLEDWPLSLPSDAVGPDDVLLDPYSHRPTQLCHEWSEWERSAPDPAVRHRDQQVMRTALDRCRSHGEQDAYTEFRSLLVRRPVLTAHELFALHGDFTLEPVWELIDLIYPEVPLSWSRHGCYAVCGRCGTLLTPVAGGEWWCERDRCRRQGDPPVGRLIEAAHAGTVYQLERPLRRHVTGPGLAEVELEDRLTSLGLDVTMWPGFDAYDVLVVFPDGHRWAVDVKDWAHPAFLGRAARPVRPEPSYDEAFYVVPVYRVRERPGYQQAFQRARPAAAAAVRLLTDDELLRAARQRLAESRRGTHADSQEGTDA</sequence>
<reference evidence="3" key="1">
    <citation type="journal article" date="2014" name="Int. J. Syst. Evol. Microbiol.">
        <title>Complete genome sequence of Corynebacterium casei LMG S-19264T (=DSM 44701T), isolated from a smear-ripened cheese.</title>
        <authorList>
            <consortium name="US DOE Joint Genome Institute (JGI-PGF)"/>
            <person name="Walter F."/>
            <person name="Albersmeier A."/>
            <person name="Kalinowski J."/>
            <person name="Ruckert C."/>
        </authorList>
    </citation>
    <scope>NUCLEOTIDE SEQUENCE</scope>
    <source>
        <strain evidence="3">JCM 4956</strain>
    </source>
</reference>
<accession>A0A918K434</accession>
<keyword evidence="4" id="KW-1185">Reference proteome</keyword>
<dbReference type="Proteomes" id="UP000645555">
    <property type="component" value="Unassembled WGS sequence"/>
</dbReference>